<gene>
    <name evidence="1" type="ORF">DXZ20_01370</name>
</gene>
<accession>A0A6M0RDK8</accession>
<evidence type="ECO:0000313" key="2">
    <source>
        <dbReference type="Proteomes" id="UP000481033"/>
    </source>
</evidence>
<dbReference type="RefSeq" id="WP_163660429.1">
    <property type="nucleotide sequence ID" value="NZ_QXHD01000003.1"/>
</dbReference>
<evidence type="ECO:0000313" key="1">
    <source>
        <dbReference type="EMBL" id="NEZ54369.1"/>
    </source>
</evidence>
<comment type="caution">
    <text evidence="1">The sequence shown here is derived from an EMBL/GenBank/DDBJ whole genome shotgun (WGS) entry which is preliminary data.</text>
</comment>
<proteinExistence type="predicted"/>
<reference evidence="1 2" key="1">
    <citation type="journal article" date="2020" name="Microb. Ecol.">
        <title>Ecogenomics of the Marine Benthic Filamentous Cyanobacterium Adonisia.</title>
        <authorList>
            <person name="Walter J.M."/>
            <person name="Coutinho F.H."/>
            <person name="Leomil L."/>
            <person name="Hargreaves P.I."/>
            <person name="Campeao M.E."/>
            <person name="Vieira V.V."/>
            <person name="Silva B.S."/>
            <person name="Fistarol G.O."/>
            <person name="Salomon P.S."/>
            <person name="Sawabe T."/>
            <person name="Mino S."/>
            <person name="Hosokawa M."/>
            <person name="Miyashita H."/>
            <person name="Maruyama F."/>
            <person name="van Verk M.C."/>
            <person name="Dutilh B.E."/>
            <person name="Thompson C.C."/>
            <person name="Thompson F.L."/>
        </authorList>
    </citation>
    <scope>NUCLEOTIDE SEQUENCE [LARGE SCALE GENOMIC DNA]</scope>
    <source>
        <strain evidence="1 2">CCMR0081</strain>
    </source>
</reference>
<sequence length="85" mass="10162">MVWFIIIHYSSEIDAVSAYAYPQSALKTFLHKFWKFSKAYGEYQVLPPGRRRQFLIDKKQNEKPAEDDLESYLFNASKQDSRLFY</sequence>
<protein>
    <submittedName>
        <fullName evidence="1">Uncharacterized protein</fullName>
    </submittedName>
</protein>
<dbReference type="AlphaFoldDB" id="A0A6M0RDK8"/>
<name>A0A6M0RDK8_9CYAN</name>
<organism evidence="1 2">
    <name type="scientific">Adonisia turfae CCMR0081</name>
    <dbReference type="NCBI Taxonomy" id="2292702"/>
    <lineage>
        <taxon>Bacteria</taxon>
        <taxon>Bacillati</taxon>
        <taxon>Cyanobacteriota</taxon>
        <taxon>Adonisia</taxon>
        <taxon>Adonisia turfae</taxon>
    </lineage>
</organism>
<dbReference type="EMBL" id="QXHD01000003">
    <property type="protein sequence ID" value="NEZ54369.1"/>
    <property type="molecule type" value="Genomic_DNA"/>
</dbReference>
<dbReference type="Proteomes" id="UP000481033">
    <property type="component" value="Unassembled WGS sequence"/>
</dbReference>
<keyword evidence="2" id="KW-1185">Reference proteome</keyword>